<feature type="region of interest" description="Disordered" evidence="1">
    <location>
        <begin position="405"/>
        <end position="426"/>
    </location>
</feature>
<evidence type="ECO:0000256" key="2">
    <source>
        <dbReference type="SAM" id="SignalP"/>
    </source>
</evidence>
<dbReference type="Proteomes" id="UP000248482">
    <property type="component" value="Unplaced"/>
</dbReference>
<dbReference type="RefSeq" id="XP_022354259.1">
    <property type="nucleotide sequence ID" value="XM_022498551.1"/>
</dbReference>
<sequence>MDNWNTLLSITLSILLVRLLTLSCHRSTSPVPCPSHCPPLPAPLDLGAERRGEEPGNAGGGTRGRGAAGARALAPGRVPLQPGSPLPPPPPARRPPPRPPSPGKARALGERRCSVAGSRAERSAWRPPGHPPTLGGRPCPPRPGPAALPSAVLRRPARRGRGRGRGRAGEAGPGRRAAAGMRGWRRNLALCLQRLPDEGRTRPLPTPVSTGAARGTEGGPSAKLAGRGGAPAEGLRRRRRAGGRVRGAELAGSPQDTRCGAEPGRGNLLGRSAGRAEVGPGAGRPLEAGAQTLNPRGRSPGPTRRVRFPERALAGAATTCLPALGEFAGVGMCGVLSAGDTSDPIAAVAGTQLSFTRPAGPPRRPHGLQFVKVAERREAGRVRGLGVDLAALTTTPVPVPAPAWPCRSAAAQPPPPGRSPLRRGASGAAPTLYLLSEPRWWREEEGPAPRPWHC</sequence>
<keyword evidence="2" id="KW-0732">Signal</keyword>
<proteinExistence type="predicted"/>
<evidence type="ECO:0000313" key="4">
    <source>
        <dbReference type="RefSeq" id="XP_022354259.1"/>
    </source>
</evidence>
<dbReference type="GeneID" id="111144311"/>
<accession>A0A2Y9J3G3</accession>
<reference evidence="4" key="1">
    <citation type="submission" date="2025-08" db="UniProtKB">
        <authorList>
            <consortium name="RefSeq"/>
        </authorList>
    </citation>
    <scope>IDENTIFICATION</scope>
    <source>
        <tissue evidence="4">Blood</tissue>
    </source>
</reference>
<feature type="chain" id="PRO_5016029967" evidence="2">
    <location>
        <begin position="31"/>
        <end position="454"/>
    </location>
</feature>
<feature type="compositionally biased region" description="Basic and acidic residues" evidence="1">
    <location>
        <begin position="107"/>
        <end position="124"/>
    </location>
</feature>
<feature type="compositionally biased region" description="Gly residues" evidence="1">
    <location>
        <begin position="57"/>
        <end position="67"/>
    </location>
</feature>
<keyword evidence="3" id="KW-1185">Reference proteome</keyword>
<feature type="region of interest" description="Disordered" evidence="1">
    <location>
        <begin position="42"/>
        <end position="179"/>
    </location>
</feature>
<name>A0A2Y9J3G3_ENHLU</name>
<feature type="compositionally biased region" description="Pro residues" evidence="1">
    <location>
        <begin position="82"/>
        <end position="102"/>
    </location>
</feature>
<dbReference type="KEGG" id="elk:111144311"/>
<feature type="compositionally biased region" description="Low complexity" evidence="1">
    <location>
        <begin position="68"/>
        <end position="81"/>
    </location>
</feature>
<evidence type="ECO:0000256" key="1">
    <source>
        <dbReference type="SAM" id="MobiDB-lite"/>
    </source>
</evidence>
<evidence type="ECO:0000313" key="3">
    <source>
        <dbReference type="Proteomes" id="UP000248482"/>
    </source>
</evidence>
<dbReference type="AlphaFoldDB" id="A0A2Y9J3G3"/>
<organism evidence="3 4">
    <name type="scientific">Enhydra lutris kenyoni</name>
    <name type="common">northern sea otter</name>
    <dbReference type="NCBI Taxonomy" id="391180"/>
    <lineage>
        <taxon>Eukaryota</taxon>
        <taxon>Metazoa</taxon>
        <taxon>Chordata</taxon>
        <taxon>Craniata</taxon>
        <taxon>Vertebrata</taxon>
        <taxon>Euteleostomi</taxon>
        <taxon>Mammalia</taxon>
        <taxon>Eutheria</taxon>
        <taxon>Laurasiatheria</taxon>
        <taxon>Carnivora</taxon>
        <taxon>Caniformia</taxon>
        <taxon>Musteloidea</taxon>
        <taxon>Mustelidae</taxon>
        <taxon>Lutrinae</taxon>
        <taxon>Enhydra</taxon>
    </lineage>
</organism>
<protein>
    <submittedName>
        <fullName evidence="4">Uncharacterized protein LOC111144311</fullName>
    </submittedName>
</protein>
<feature type="region of interest" description="Disordered" evidence="1">
    <location>
        <begin position="196"/>
        <end position="305"/>
    </location>
</feature>
<feature type="compositionally biased region" description="Basic residues" evidence="1">
    <location>
        <begin position="155"/>
        <end position="166"/>
    </location>
</feature>
<gene>
    <name evidence="4" type="primary">LOC111144311</name>
</gene>
<feature type="signal peptide" evidence="2">
    <location>
        <begin position="1"/>
        <end position="30"/>
    </location>
</feature>